<keyword evidence="3" id="KW-0804">Transcription</keyword>
<evidence type="ECO:0000259" key="4">
    <source>
        <dbReference type="PROSITE" id="PS50995"/>
    </source>
</evidence>
<keyword evidence="2" id="KW-0238">DNA-binding</keyword>
<dbReference type="InterPro" id="IPR036390">
    <property type="entry name" value="WH_DNA-bd_sf"/>
</dbReference>
<reference evidence="5" key="1">
    <citation type="journal article" date="2023" name="Int. J. Syst. Evol. Microbiol.">
        <title>&lt;i&gt;Clostridium folliculivorans&lt;/i&gt; sp. nov., isolated from soil samples of an organic paddy in Japan.</title>
        <authorList>
            <person name="Tazawa J."/>
            <person name="Kobayashi H."/>
            <person name="Tanizawa Y."/>
            <person name="Uchino A."/>
            <person name="Tanaka F."/>
            <person name="Urashima Y."/>
            <person name="Miura S."/>
            <person name="Sakamoto M."/>
            <person name="Ohkuma M."/>
            <person name="Tohno M."/>
        </authorList>
    </citation>
    <scope>NUCLEOTIDE SEQUENCE</scope>
    <source>
        <strain evidence="5">D1-1</strain>
    </source>
</reference>
<proteinExistence type="predicted"/>
<evidence type="ECO:0000313" key="6">
    <source>
        <dbReference type="Proteomes" id="UP001057868"/>
    </source>
</evidence>
<keyword evidence="6" id="KW-1185">Reference proteome</keyword>
<dbReference type="SUPFAM" id="SSF46785">
    <property type="entry name" value="Winged helix' DNA-binding domain"/>
    <property type="match status" value="1"/>
</dbReference>
<dbReference type="PANTHER" id="PTHR42756">
    <property type="entry name" value="TRANSCRIPTIONAL REGULATOR, MARR"/>
    <property type="match status" value="1"/>
</dbReference>
<dbReference type="PANTHER" id="PTHR42756:SF2">
    <property type="entry name" value="MARR FAMILY REGULATORY PROTEIN"/>
    <property type="match status" value="1"/>
</dbReference>
<protein>
    <submittedName>
        <fullName evidence="5">MarR family transcriptional regulator</fullName>
    </submittedName>
</protein>
<dbReference type="GO" id="GO:0003677">
    <property type="term" value="F:DNA binding"/>
    <property type="evidence" value="ECO:0007669"/>
    <property type="project" value="UniProtKB-KW"/>
</dbReference>
<comment type="caution">
    <text evidence="5">The sequence shown here is derived from an EMBL/GenBank/DDBJ whole genome shotgun (WGS) entry which is preliminary data.</text>
</comment>
<gene>
    <name evidence="5" type="ORF">CFOLD11_42700</name>
</gene>
<name>A0A9W5Y6K8_9CLOT</name>
<evidence type="ECO:0000256" key="2">
    <source>
        <dbReference type="ARBA" id="ARBA00023125"/>
    </source>
</evidence>
<dbReference type="Gene3D" id="1.10.10.10">
    <property type="entry name" value="Winged helix-like DNA-binding domain superfamily/Winged helix DNA-binding domain"/>
    <property type="match status" value="1"/>
</dbReference>
<organism evidence="5 6">
    <name type="scientific">Clostridium folliculivorans</name>
    <dbReference type="NCBI Taxonomy" id="2886038"/>
    <lineage>
        <taxon>Bacteria</taxon>
        <taxon>Bacillati</taxon>
        <taxon>Bacillota</taxon>
        <taxon>Clostridia</taxon>
        <taxon>Eubacteriales</taxon>
        <taxon>Clostridiaceae</taxon>
        <taxon>Clostridium</taxon>
    </lineage>
</organism>
<accession>A0A9W5Y6K8</accession>
<keyword evidence="1" id="KW-0805">Transcription regulation</keyword>
<dbReference type="PRINTS" id="PR00598">
    <property type="entry name" value="HTHMARR"/>
</dbReference>
<dbReference type="InterPro" id="IPR000835">
    <property type="entry name" value="HTH_MarR-typ"/>
</dbReference>
<dbReference type="AlphaFoldDB" id="A0A9W5Y6K8"/>
<evidence type="ECO:0000256" key="3">
    <source>
        <dbReference type="ARBA" id="ARBA00023163"/>
    </source>
</evidence>
<evidence type="ECO:0000313" key="5">
    <source>
        <dbReference type="EMBL" id="GKU27443.1"/>
    </source>
</evidence>
<sequence length="145" mass="17319">MKELDCRVLRFLGTIYRATNSKADYKYKQFDLQKGQYMFLTRICENPGINFVDLSNMLKVDKTTTTKAVHKLIEIGYLNKEQDEKDKREYKLNPSKKGLEVYEFILEEERKQLEISLKGFSEEEKRLATELIVRMSDNIEEYWIK</sequence>
<dbReference type="InterPro" id="IPR036388">
    <property type="entry name" value="WH-like_DNA-bd_sf"/>
</dbReference>
<dbReference type="Proteomes" id="UP001057868">
    <property type="component" value="Unassembled WGS sequence"/>
</dbReference>
<dbReference type="SMART" id="SM00347">
    <property type="entry name" value="HTH_MARR"/>
    <property type="match status" value="1"/>
</dbReference>
<dbReference type="EMBL" id="BQXY01000012">
    <property type="protein sequence ID" value="GKU27443.1"/>
    <property type="molecule type" value="Genomic_DNA"/>
</dbReference>
<dbReference type="PROSITE" id="PS50995">
    <property type="entry name" value="HTH_MARR_2"/>
    <property type="match status" value="1"/>
</dbReference>
<feature type="domain" description="HTH marR-type" evidence="4">
    <location>
        <begin position="5"/>
        <end position="137"/>
    </location>
</feature>
<dbReference type="GO" id="GO:0003700">
    <property type="term" value="F:DNA-binding transcription factor activity"/>
    <property type="evidence" value="ECO:0007669"/>
    <property type="project" value="InterPro"/>
</dbReference>
<evidence type="ECO:0000256" key="1">
    <source>
        <dbReference type="ARBA" id="ARBA00023015"/>
    </source>
</evidence>
<dbReference type="RefSeq" id="WP_261854308.1">
    <property type="nucleotide sequence ID" value="NZ_BQXY01000012.1"/>
</dbReference>
<dbReference type="Pfam" id="PF01047">
    <property type="entry name" value="MarR"/>
    <property type="match status" value="1"/>
</dbReference>